<name>X0RSB8_9ZZZZ</name>
<accession>X0RSB8</accession>
<protein>
    <submittedName>
        <fullName evidence="1">Uncharacterized protein</fullName>
    </submittedName>
</protein>
<feature type="non-terminal residue" evidence="1">
    <location>
        <position position="192"/>
    </location>
</feature>
<sequence>MDKASQENLKLLHDSASDVYGRIIAGADPKVAVVKVASEAEYSQEWTGRLCEITNRLLAVDHIEHSEGEKAAAEHLLINTDDVMAELFPTTITQQSVKAAAESILERNYHYKDLPAPMIKRASQMRAPTQKLGGFLTKRSFLDRTDAVRKSLKRASQMVGSYESDATHELSALCKEAAVALLEPGVNASLIE</sequence>
<comment type="caution">
    <text evidence="1">The sequence shown here is derived from an EMBL/GenBank/DDBJ whole genome shotgun (WGS) entry which is preliminary data.</text>
</comment>
<organism evidence="1">
    <name type="scientific">marine sediment metagenome</name>
    <dbReference type="NCBI Taxonomy" id="412755"/>
    <lineage>
        <taxon>unclassified sequences</taxon>
        <taxon>metagenomes</taxon>
        <taxon>ecological metagenomes</taxon>
    </lineage>
</organism>
<proteinExistence type="predicted"/>
<reference evidence="1" key="1">
    <citation type="journal article" date="2014" name="Front. Microbiol.">
        <title>High frequency of phylogenetically diverse reductive dehalogenase-homologous genes in deep subseafloor sedimentary metagenomes.</title>
        <authorList>
            <person name="Kawai M."/>
            <person name="Futagami T."/>
            <person name="Toyoda A."/>
            <person name="Takaki Y."/>
            <person name="Nishi S."/>
            <person name="Hori S."/>
            <person name="Arai W."/>
            <person name="Tsubouchi T."/>
            <person name="Morono Y."/>
            <person name="Uchiyama I."/>
            <person name="Ito T."/>
            <person name="Fujiyama A."/>
            <person name="Inagaki F."/>
            <person name="Takami H."/>
        </authorList>
    </citation>
    <scope>NUCLEOTIDE SEQUENCE</scope>
    <source>
        <strain evidence="1">Expedition CK06-06</strain>
    </source>
</reference>
<dbReference type="EMBL" id="BARS01002711">
    <property type="protein sequence ID" value="GAF71658.1"/>
    <property type="molecule type" value="Genomic_DNA"/>
</dbReference>
<dbReference type="AlphaFoldDB" id="X0RSB8"/>
<gene>
    <name evidence="1" type="ORF">S01H1_05198</name>
</gene>
<evidence type="ECO:0000313" key="1">
    <source>
        <dbReference type="EMBL" id="GAF71658.1"/>
    </source>
</evidence>